<evidence type="ECO:0000313" key="2">
    <source>
        <dbReference type="Proteomes" id="UP001060085"/>
    </source>
</evidence>
<protein>
    <submittedName>
        <fullName evidence="1">Uncharacterized protein</fullName>
    </submittedName>
</protein>
<reference evidence="2" key="1">
    <citation type="journal article" date="2023" name="Nat. Plants">
        <title>Single-cell RNA sequencing provides a high-resolution roadmap for understanding the multicellular compartmentation of specialized metabolism.</title>
        <authorList>
            <person name="Sun S."/>
            <person name="Shen X."/>
            <person name="Li Y."/>
            <person name="Li Y."/>
            <person name="Wang S."/>
            <person name="Li R."/>
            <person name="Zhang H."/>
            <person name="Shen G."/>
            <person name="Guo B."/>
            <person name="Wei J."/>
            <person name="Xu J."/>
            <person name="St-Pierre B."/>
            <person name="Chen S."/>
            <person name="Sun C."/>
        </authorList>
    </citation>
    <scope>NUCLEOTIDE SEQUENCE [LARGE SCALE GENOMIC DNA]</scope>
</reference>
<sequence length="191" mass="22723">MEDDSRHEQQDFEGLEQQLSCLIKGVKDLRKEEEAILEQSNRKNHGGHPMRINQRGYCNFSPHDRSYEHNFYDCYEGNRYGTRNDYNDTSCKRVPRNNVRNEGNYVNMDERFHKRKGDYERYYESYNHGGYKCRKSSQTLGITSRPLSYNKLKLPLLCGTFGPCDYEAWEQQVESLFYSDCVKEEESSNWC</sequence>
<evidence type="ECO:0000313" key="1">
    <source>
        <dbReference type="EMBL" id="KAI5676211.1"/>
    </source>
</evidence>
<gene>
    <name evidence="1" type="ORF">M9H77_07161</name>
</gene>
<organism evidence="1 2">
    <name type="scientific">Catharanthus roseus</name>
    <name type="common">Madagascar periwinkle</name>
    <name type="synonym">Vinca rosea</name>
    <dbReference type="NCBI Taxonomy" id="4058"/>
    <lineage>
        <taxon>Eukaryota</taxon>
        <taxon>Viridiplantae</taxon>
        <taxon>Streptophyta</taxon>
        <taxon>Embryophyta</taxon>
        <taxon>Tracheophyta</taxon>
        <taxon>Spermatophyta</taxon>
        <taxon>Magnoliopsida</taxon>
        <taxon>eudicotyledons</taxon>
        <taxon>Gunneridae</taxon>
        <taxon>Pentapetalae</taxon>
        <taxon>asterids</taxon>
        <taxon>lamiids</taxon>
        <taxon>Gentianales</taxon>
        <taxon>Apocynaceae</taxon>
        <taxon>Rauvolfioideae</taxon>
        <taxon>Vinceae</taxon>
        <taxon>Catharanthinae</taxon>
        <taxon>Catharanthus</taxon>
    </lineage>
</organism>
<name>A0ACC0BUF3_CATRO</name>
<accession>A0ACC0BUF3</accession>
<comment type="caution">
    <text evidence="1">The sequence shown here is derived from an EMBL/GenBank/DDBJ whole genome shotgun (WGS) entry which is preliminary data.</text>
</comment>
<dbReference type="Proteomes" id="UP001060085">
    <property type="component" value="Linkage Group LG02"/>
</dbReference>
<dbReference type="EMBL" id="CM044702">
    <property type="protein sequence ID" value="KAI5676211.1"/>
    <property type="molecule type" value="Genomic_DNA"/>
</dbReference>
<keyword evidence="2" id="KW-1185">Reference proteome</keyword>
<proteinExistence type="predicted"/>